<dbReference type="InterPro" id="IPR013766">
    <property type="entry name" value="Thioredoxin_domain"/>
</dbReference>
<dbReference type="GO" id="GO:0033744">
    <property type="term" value="F:L-methionine:thioredoxin-disulfide S-oxidoreductase activity"/>
    <property type="evidence" value="ECO:0007669"/>
    <property type="project" value="RHEA"/>
</dbReference>
<protein>
    <recommendedName>
        <fullName evidence="9">Peptide methionine sulfoxide reductase MsrA</fullName>
        <shortName evidence="9">Protein-methionine-S-oxide reductase</shortName>
        <ecNumber evidence="9">1.8.4.11</ecNumber>
    </recommendedName>
    <alternativeName>
        <fullName evidence="9">Peptide-methionine (S)-S-oxide reductase</fullName>
        <shortName evidence="9">Peptide Met(O) reductase</shortName>
    </alternativeName>
</protein>
<dbReference type="Pfam" id="PF01641">
    <property type="entry name" value="SelR"/>
    <property type="match status" value="1"/>
</dbReference>
<dbReference type="SUPFAM" id="SSF55068">
    <property type="entry name" value="Peptide methionine sulfoxide reductase"/>
    <property type="match status" value="1"/>
</dbReference>
<dbReference type="FunFam" id="3.30.1060.10:FF:000007">
    <property type="entry name" value="Peptide methionine sulfoxide reductase msrA/msrB"/>
    <property type="match status" value="1"/>
</dbReference>
<dbReference type="PANTHER" id="PTHR10173">
    <property type="entry name" value="METHIONINE SULFOXIDE REDUCTASE"/>
    <property type="match status" value="1"/>
</dbReference>
<sequence>MPITARRALVSVLFGASLVLTSCQKVDAQLSQARQDKPARISKRDLLPNATLATLQRLPQANPYHKNAANPTHGIDPNKPTVVKFWASWCPLCLATLQEANDWAKQYPQINVISVVSPGQLNEKSTQDFAAWYKVVAKDYPDLSVLMDSDGTLIRQFGIQVYPNFAILDKQGNLLKLVKGNLTPVQMQALADNASNDFAELKAMNARGAAVTDRAGANPQAHALTAHQANGVYYQADGKTPIRTHTIYLAGGCFWGLEAYMERVDGVVDAVSGYANGKNIGKTPNYQDVIAGSGHAETVKVTYDTDKTNLATILAYYARVIDPTSLNKQGNDRGVQYRTGIYYTDPADKAVIDQTLAALAKKYQQPIVVENQPLTNFYEAEDYHQDYLSKHPNGYCHIDISLADQKIPVIGKPVQNQSTLAPADTIAAALDPKRYQGYDKNLTQRLSRAQYNITQNAATERAFSHAYDHLFDKGLYVDVVSGEPLFLSTHKYDSGCGWPSFTQPIDPQVITTTTDTSFNMVRTEVRSRVANSHLGHVFDDGPRDKGGLRYCINGDALTFIPLAQMPAAGYGALVPLVK</sequence>
<comment type="similarity">
    <text evidence="9">Belongs to the MsrA Met sulfoxide reductase family.</text>
</comment>
<feature type="active site" evidence="9">
    <location>
        <position position="253"/>
    </location>
</feature>
<dbReference type="InterPro" id="IPR036509">
    <property type="entry name" value="Met_Sox_Rdtase_MsrA_sf"/>
</dbReference>
<dbReference type="NCBIfam" id="TIGR00401">
    <property type="entry name" value="msrA"/>
    <property type="match status" value="1"/>
</dbReference>
<keyword evidence="4" id="KW-0511">Multifunctional enzyme</keyword>
<dbReference type="InterPro" id="IPR002579">
    <property type="entry name" value="Met_Sox_Rdtase_MsrB_dom"/>
</dbReference>
<dbReference type="GO" id="GO:0006979">
    <property type="term" value="P:response to oxidative stress"/>
    <property type="evidence" value="ECO:0007669"/>
    <property type="project" value="InterPro"/>
</dbReference>
<dbReference type="GO" id="GO:0016209">
    <property type="term" value="F:antioxidant activity"/>
    <property type="evidence" value="ECO:0007669"/>
    <property type="project" value="InterPro"/>
</dbReference>
<dbReference type="GO" id="GO:0008113">
    <property type="term" value="F:peptide-methionine (S)-S-oxide reductase activity"/>
    <property type="evidence" value="ECO:0007669"/>
    <property type="project" value="UniProtKB-UniRule"/>
</dbReference>
<dbReference type="OrthoDB" id="4174719at2"/>
<name>A0A1B8QFJ5_9GAMM</name>
<evidence type="ECO:0000313" key="13">
    <source>
        <dbReference type="Proteomes" id="UP000092508"/>
    </source>
</evidence>
<evidence type="ECO:0000256" key="3">
    <source>
        <dbReference type="ARBA" id="ARBA00023002"/>
    </source>
</evidence>
<accession>A0A1B8QFJ5</accession>
<dbReference type="SUPFAM" id="SSF52833">
    <property type="entry name" value="Thioredoxin-like"/>
    <property type="match status" value="1"/>
</dbReference>
<dbReference type="GO" id="GO:0030091">
    <property type="term" value="P:protein repair"/>
    <property type="evidence" value="ECO:0007669"/>
    <property type="project" value="InterPro"/>
</dbReference>
<keyword evidence="3 9" id="KW-0560">Oxidoreductase</keyword>
<dbReference type="Pfam" id="PF01625">
    <property type="entry name" value="PMSR"/>
    <property type="match status" value="1"/>
</dbReference>
<dbReference type="InterPro" id="IPR011057">
    <property type="entry name" value="Mss4-like_sf"/>
</dbReference>
<comment type="similarity">
    <text evidence="1">In the C-terminal section; belongs to the MsrB Met sulfoxide reductase family.</text>
</comment>
<dbReference type="Gene3D" id="3.30.1060.10">
    <property type="entry name" value="Peptide methionine sulphoxide reductase MsrA"/>
    <property type="match status" value="1"/>
</dbReference>
<dbReference type="PROSITE" id="PS51352">
    <property type="entry name" value="THIOREDOXIN_2"/>
    <property type="match status" value="1"/>
</dbReference>
<feature type="domain" description="Thioredoxin" evidence="10">
    <location>
        <begin position="41"/>
        <end position="196"/>
    </location>
</feature>
<dbReference type="NCBIfam" id="NF010625">
    <property type="entry name" value="PRK14018.1"/>
    <property type="match status" value="1"/>
</dbReference>
<dbReference type="Pfam" id="PF00578">
    <property type="entry name" value="AhpC-TSA"/>
    <property type="match status" value="1"/>
</dbReference>
<dbReference type="AlphaFoldDB" id="A0A1B8QFJ5"/>
<evidence type="ECO:0000313" key="12">
    <source>
        <dbReference type="EMBL" id="OBX80754.1"/>
    </source>
</evidence>
<dbReference type="EC" id="1.8.4.11" evidence="9"/>
<dbReference type="PROSITE" id="PS51257">
    <property type="entry name" value="PROKAR_LIPOPROTEIN"/>
    <property type="match status" value="1"/>
</dbReference>
<evidence type="ECO:0000256" key="7">
    <source>
        <dbReference type="ARBA" id="ARBA00048488"/>
    </source>
</evidence>
<reference evidence="12 13" key="1">
    <citation type="submission" date="2016-06" db="EMBL/GenBank/DDBJ databases">
        <title>Draft genome of Moraxella atlantae CCUG 66109.</title>
        <authorList>
            <person name="Salva-Serra F."/>
            <person name="Engstrom-Jakobsson H."/>
            <person name="Thorell K."/>
            <person name="Gonzales-Siles L."/>
            <person name="Karlsson R."/>
            <person name="Boulund F."/>
            <person name="Engstrand L."/>
            <person name="Kristiansson E."/>
            <person name="Moore E."/>
        </authorList>
    </citation>
    <scope>NUCLEOTIDE SEQUENCE [LARGE SCALE GENOMIC DNA]</scope>
    <source>
        <strain evidence="12 13">CCUG 66109</strain>
    </source>
</reference>
<comment type="catalytic activity">
    <reaction evidence="6 9">
        <text>L-methionyl-[protein] + [thioredoxin]-disulfide + H2O = L-methionyl-(S)-S-oxide-[protein] + [thioredoxin]-dithiol</text>
        <dbReference type="Rhea" id="RHEA:14217"/>
        <dbReference type="Rhea" id="RHEA-COMP:10698"/>
        <dbReference type="Rhea" id="RHEA-COMP:10700"/>
        <dbReference type="Rhea" id="RHEA-COMP:12313"/>
        <dbReference type="Rhea" id="RHEA-COMP:12315"/>
        <dbReference type="ChEBI" id="CHEBI:15377"/>
        <dbReference type="ChEBI" id="CHEBI:16044"/>
        <dbReference type="ChEBI" id="CHEBI:29950"/>
        <dbReference type="ChEBI" id="CHEBI:44120"/>
        <dbReference type="ChEBI" id="CHEBI:50058"/>
        <dbReference type="EC" id="1.8.4.11"/>
    </reaction>
</comment>
<evidence type="ECO:0000256" key="5">
    <source>
        <dbReference type="ARBA" id="ARBA00024679"/>
    </source>
</evidence>
<dbReference type="STRING" id="34059.A9308_02950"/>
<dbReference type="Gene3D" id="3.40.30.10">
    <property type="entry name" value="Glutaredoxin"/>
    <property type="match status" value="1"/>
</dbReference>
<feature type="domain" description="MsrB" evidence="11">
    <location>
        <begin position="439"/>
        <end position="562"/>
    </location>
</feature>
<dbReference type="SUPFAM" id="SSF51316">
    <property type="entry name" value="Mss4-like"/>
    <property type="match status" value="1"/>
</dbReference>
<dbReference type="InterPro" id="IPR036249">
    <property type="entry name" value="Thioredoxin-like_sf"/>
</dbReference>
<dbReference type="GO" id="GO:0005737">
    <property type="term" value="C:cytoplasm"/>
    <property type="evidence" value="ECO:0007669"/>
    <property type="project" value="TreeGrafter"/>
</dbReference>
<dbReference type="Proteomes" id="UP000092508">
    <property type="component" value="Unassembled WGS sequence"/>
</dbReference>
<dbReference type="EMBL" id="LZMZ01000004">
    <property type="protein sequence ID" value="OBX80754.1"/>
    <property type="molecule type" value="Genomic_DNA"/>
</dbReference>
<dbReference type="FunFam" id="2.170.150.20:FF:000003">
    <property type="entry name" value="Peptide methionine sulfoxide reductase MsrB"/>
    <property type="match status" value="1"/>
</dbReference>
<evidence type="ECO:0000259" key="11">
    <source>
        <dbReference type="PROSITE" id="PS51790"/>
    </source>
</evidence>
<dbReference type="InterPro" id="IPR028427">
    <property type="entry name" value="Met_Sox_Rdtase_MsrB"/>
</dbReference>
<dbReference type="Gene3D" id="2.170.150.20">
    <property type="entry name" value="Peptide methionine sulfoxide reductase"/>
    <property type="match status" value="1"/>
</dbReference>
<comment type="function">
    <text evidence="5 9">Has an important function as a repair enzyme for proteins that have been inactivated by oxidation. Catalyzes the reversible oxidation-reduction of methionine sulfoxide in proteins to methionine.</text>
</comment>
<evidence type="ECO:0000256" key="1">
    <source>
        <dbReference type="ARBA" id="ARBA00008076"/>
    </source>
</evidence>
<comment type="catalytic activity">
    <reaction evidence="7">
        <text>L-methionyl-[protein] + [thioredoxin]-disulfide + H2O = L-methionyl-(R)-S-oxide-[protein] + [thioredoxin]-dithiol</text>
        <dbReference type="Rhea" id="RHEA:24164"/>
        <dbReference type="Rhea" id="RHEA-COMP:10698"/>
        <dbReference type="Rhea" id="RHEA-COMP:10700"/>
        <dbReference type="Rhea" id="RHEA-COMP:12313"/>
        <dbReference type="Rhea" id="RHEA-COMP:12314"/>
        <dbReference type="ChEBI" id="CHEBI:15377"/>
        <dbReference type="ChEBI" id="CHEBI:16044"/>
        <dbReference type="ChEBI" id="CHEBI:29950"/>
        <dbReference type="ChEBI" id="CHEBI:45764"/>
        <dbReference type="ChEBI" id="CHEBI:50058"/>
        <dbReference type="EC" id="1.8.4.12"/>
    </reaction>
</comment>
<organism evidence="12 13">
    <name type="scientific">Faucicola atlantae</name>
    <dbReference type="NCBI Taxonomy" id="34059"/>
    <lineage>
        <taxon>Bacteria</taxon>
        <taxon>Pseudomonadati</taxon>
        <taxon>Pseudomonadota</taxon>
        <taxon>Gammaproteobacteria</taxon>
        <taxon>Moraxellales</taxon>
        <taxon>Moraxellaceae</taxon>
        <taxon>Faucicola</taxon>
    </lineage>
</organism>
<dbReference type="PANTHER" id="PTHR10173:SF59">
    <property type="entry name" value="PEPTIDE METHIONINE SULFOXIDE REDUCTASE MSRA_MSRB"/>
    <property type="match status" value="1"/>
</dbReference>
<dbReference type="NCBIfam" id="TIGR00357">
    <property type="entry name" value="peptide-methionine (R)-S-oxide reductase MsrB"/>
    <property type="match status" value="1"/>
</dbReference>
<dbReference type="PROSITE" id="PS51790">
    <property type="entry name" value="MSRB"/>
    <property type="match status" value="1"/>
</dbReference>
<evidence type="ECO:0000256" key="8">
    <source>
        <dbReference type="ARBA" id="ARBA00048782"/>
    </source>
</evidence>
<evidence type="ECO:0000259" key="10">
    <source>
        <dbReference type="PROSITE" id="PS51352"/>
    </source>
</evidence>
<evidence type="ECO:0000256" key="4">
    <source>
        <dbReference type="ARBA" id="ARBA00023268"/>
    </source>
</evidence>
<proteinExistence type="inferred from homology"/>
<comment type="catalytic activity">
    <reaction evidence="8 9">
        <text>[thioredoxin]-disulfide + L-methionine + H2O = L-methionine (S)-S-oxide + [thioredoxin]-dithiol</text>
        <dbReference type="Rhea" id="RHEA:19993"/>
        <dbReference type="Rhea" id="RHEA-COMP:10698"/>
        <dbReference type="Rhea" id="RHEA-COMP:10700"/>
        <dbReference type="ChEBI" id="CHEBI:15377"/>
        <dbReference type="ChEBI" id="CHEBI:29950"/>
        <dbReference type="ChEBI" id="CHEBI:50058"/>
        <dbReference type="ChEBI" id="CHEBI:57844"/>
        <dbReference type="ChEBI" id="CHEBI:58772"/>
        <dbReference type="EC" id="1.8.4.11"/>
    </reaction>
</comment>
<gene>
    <name evidence="9" type="primary">msrA</name>
    <name evidence="12" type="ORF">A9308_02950</name>
</gene>
<dbReference type="RefSeq" id="WP_067234626.1">
    <property type="nucleotide sequence ID" value="NZ_LZMZ01000004.1"/>
</dbReference>
<dbReference type="InterPro" id="IPR000866">
    <property type="entry name" value="AhpC/TSA"/>
</dbReference>
<evidence type="ECO:0000256" key="6">
    <source>
        <dbReference type="ARBA" id="ARBA00047806"/>
    </source>
</evidence>
<comment type="caution">
    <text evidence="12">The sequence shown here is derived from an EMBL/GenBank/DDBJ whole genome shotgun (WGS) entry which is preliminary data.</text>
</comment>
<comment type="similarity">
    <text evidence="2">In the N-terminal section; belongs to the MsrA Met sulfoxide reductase family.</text>
</comment>
<dbReference type="CDD" id="cd02966">
    <property type="entry name" value="TlpA_like_family"/>
    <property type="match status" value="1"/>
</dbReference>
<dbReference type="GO" id="GO:0033743">
    <property type="term" value="F:peptide-methionine (R)-S-oxide reductase activity"/>
    <property type="evidence" value="ECO:0007669"/>
    <property type="project" value="UniProtKB-EC"/>
</dbReference>
<evidence type="ECO:0000256" key="2">
    <source>
        <dbReference type="ARBA" id="ARBA00011017"/>
    </source>
</evidence>
<dbReference type="HAMAP" id="MF_01401">
    <property type="entry name" value="MsrA"/>
    <property type="match status" value="1"/>
</dbReference>
<evidence type="ECO:0000256" key="9">
    <source>
        <dbReference type="HAMAP-Rule" id="MF_01401"/>
    </source>
</evidence>
<dbReference type="InterPro" id="IPR002569">
    <property type="entry name" value="Met_Sox_Rdtase_MsrA_dom"/>
</dbReference>